<organism evidence="2">
    <name type="scientific">Siphoviridae sp. cteEQ43</name>
    <dbReference type="NCBI Taxonomy" id="2827905"/>
    <lineage>
        <taxon>Viruses</taxon>
        <taxon>Duplodnaviria</taxon>
        <taxon>Heunggongvirae</taxon>
        <taxon>Uroviricota</taxon>
        <taxon>Caudoviricetes</taxon>
    </lineage>
</organism>
<proteinExistence type="predicted"/>
<keyword evidence="1" id="KW-0472">Membrane</keyword>
<reference evidence="2" key="1">
    <citation type="journal article" date="2021" name="Proc. Natl. Acad. Sci. U.S.A.">
        <title>A Catalog of Tens of Thousands of Viruses from Human Metagenomes Reveals Hidden Associations with Chronic Diseases.</title>
        <authorList>
            <person name="Tisza M.J."/>
            <person name="Buck C.B."/>
        </authorList>
    </citation>
    <scope>NUCLEOTIDE SEQUENCE</scope>
    <source>
        <strain evidence="2">CteEQ43</strain>
    </source>
</reference>
<evidence type="ECO:0000313" key="2">
    <source>
        <dbReference type="EMBL" id="DAF60902.1"/>
    </source>
</evidence>
<accession>A0A8S5TCB5</accession>
<sequence>MIVCQVSLIVICSLLSMVLVFLLLTIFASIN</sequence>
<evidence type="ECO:0000256" key="1">
    <source>
        <dbReference type="SAM" id="Phobius"/>
    </source>
</evidence>
<protein>
    <submittedName>
        <fullName evidence="2">Uncharacterized protein</fullName>
    </submittedName>
</protein>
<keyword evidence="1" id="KW-0812">Transmembrane</keyword>
<keyword evidence="1" id="KW-1133">Transmembrane helix</keyword>
<name>A0A8S5TCB5_9CAUD</name>
<feature type="transmembrane region" description="Helical" evidence="1">
    <location>
        <begin position="6"/>
        <end position="30"/>
    </location>
</feature>
<dbReference type="EMBL" id="BK032799">
    <property type="protein sequence ID" value="DAF60902.1"/>
    <property type="molecule type" value="Genomic_DNA"/>
</dbReference>